<dbReference type="OrthoDB" id="6053968at2"/>
<dbReference type="AlphaFoldDB" id="A0A3S0PEP3"/>
<feature type="transmembrane region" description="Helical" evidence="6">
    <location>
        <begin position="327"/>
        <end position="344"/>
    </location>
</feature>
<dbReference type="RefSeq" id="WP_126674726.1">
    <property type="nucleotide sequence ID" value="NZ_RYZR01000007.1"/>
</dbReference>
<feature type="transmembrane region" description="Helical" evidence="6">
    <location>
        <begin position="381"/>
        <end position="404"/>
    </location>
</feature>
<feature type="transmembrane region" description="Helical" evidence="6">
    <location>
        <begin position="177"/>
        <end position="194"/>
    </location>
</feature>
<keyword evidence="3 6" id="KW-0812">Transmembrane</keyword>
<evidence type="ECO:0000313" key="7">
    <source>
        <dbReference type="EMBL" id="RUL62282.1"/>
    </source>
</evidence>
<proteinExistence type="predicted"/>
<feature type="transmembrane region" description="Helical" evidence="6">
    <location>
        <begin position="243"/>
        <end position="267"/>
    </location>
</feature>
<evidence type="ECO:0000256" key="4">
    <source>
        <dbReference type="ARBA" id="ARBA00022989"/>
    </source>
</evidence>
<dbReference type="InterPro" id="IPR002797">
    <property type="entry name" value="Polysacc_synth"/>
</dbReference>
<evidence type="ECO:0000256" key="2">
    <source>
        <dbReference type="ARBA" id="ARBA00022475"/>
    </source>
</evidence>
<dbReference type="Proteomes" id="UP000267077">
    <property type="component" value="Unassembled WGS sequence"/>
</dbReference>
<dbReference type="EMBL" id="RYZR01000007">
    <property type="protein sequence ID" value="RUL62282.1"/>
    <property type="molecule type" value="Genomic_DNA"/>
</dbReference>
<feature type="transmembrane region" description="Helical" evidence="6">
    <location>
        <begin position="45"/>
        <end position="66"/>
    </location>
</feature>
<feature type="transmembrane region" description="Helical" evidence="6">
    <location>
        <begin position="112"/>
        <end position="135"/>
    </location>
</feature>
<accession>A0A3S0PEP3</accession>
<name>A0A3S0PEP3_9GAMM</name>
<evidence type="ECO:0000256" key="1">
    <source>
        <dbReference type="ARBA" id="ARBA00004651"/>
    </source>
</evidence>
<evidence type="ECO:0000256" key="3">
    <source>
        <dbReference type="ARBA" id="ARBA00022692"/>
    </source>
</evidence>
<comment type="caution">
    <text evidence="7">The sequence shown here is derived from an EMBL/GenBank/DDBJ whole genome shotgun (WGS) entry which is preliminary data.</text>
</comment>
<dbReference type="GO" id="GO:0005886">
    <property type="term" value="C:plasma membrane"/>
    <property type="evidence" value="ECO:0007669"/>
    <property type="project" value="UniProtKB-SubCell"/>
</dbReference>
<protein>
    <submittedName>
        <fullName evidence="7">Lipopolysaccharide biosynthesis protein</fullName>
    </submittedName>
</protein>
<dbReference type="Pfam" id="PF01943">
    <property type="entry name" value="Polysacc_synt"/>
    <property type="match status" value="1"/>
</dbReference>
<organism evidence="7 8">
    <name type="scientific">Dyella dinghuensis</name>
    <dbReference type="NCBI Taxonomy" id="1920169"/>
    <lineage>
        <taxon>Bacteria</taxon>
        <taxon>Pseudomonadati</taxon>
        <taxon>Pseudomonadota</taxon>
        <taxon>Gammaproteobacteria</taxon>
        <taxon>Lysobacterales</taxon>
        <taxon>Rhodanobacteraceae</taxon>
        <taxon>Dyella</taxon>
    </lineage>
</organism>
<dbReference type="PANTHER" id="PTHR30250:SF11">
    <property type="entry name" value="O-ANTIGEN TRANSPORTER-RELATED"/>
    <property type="match status" value="1"/>
</dbReference>
<feature type="transmembrane region" description="Helical" evidence="6">
    <location>
        <begin position="20"/>
        <end position="39"/>
    </location>
</feature>
<evidence type="ECO:0000313" key="8">
    <source>
        <dbReference type="Proteomes" id="UP000267077"/>
    </source>
</evidence>
<sequence length="419" mass="45112">MTIAATRATIHTSLSLGARLVIQAATLLVVARVLGPLAFGEFAGLASLALTLGTLSSFGTNVVLLSEVAKKSSLRDTVLRYALPVTCIFGLLLFVAYFLIAHQWLHISEMSLAALVSVGISETIVQPLIAIISAEYQGRERTPDSQWLLNLPLFLRMLVALALWYTRPANALDIYAYGYVVASGAILILAIVTLRPAWPHPTQWRGPTTPEIRHASGFALLNITAVSPAELDKTLALRLLPFAAAGVYAAGTRVIGALILPVIAMMLTMLPRMFREHSHAPQTASRLSRWTLSCASLYSMVLALILWQAAPILQTVFGEHYRGLADIIRWLCPVLPGMAMRIVAGSSLMSMNKPWARAGFEAIGLLVLGLSALALSHRFGIHGMALALGCSEWSMAILGCAMIASFGVRRAPVNEQPVA</sequence>
<keyword evidence="8" id="KW-1185">Reference proteome</keyword>
<reference evidence="7 8" key="1">
    <citation type="submission" date="2018-12" db="EMBL/GenBank/DDBJ databases">
        <title>Dyella dinghuensis sp. nov. DHOA06 and Dyella choica sp. nov. 4M-K27, isolated from forest soil.</title>
        <authorList>
            <person name="Qiu L.-H."/>
            <person name="Gao Z.-H."/>
        </authorList>
    </citation>
    <scope>NUCLEOTIDE SEQUENCE [LARGE SCALE GENOMIC DNA]</scope>
    <source>
        <strain evidence="7 8">DHOA06</strain>
    </source>
</reference>
<feature type="transmembrane region" description="Helical" evidence="6">
    <location>
        <begin position="356"/>
        <end position="375"/>
    </location>
</feature>
<feature type="transmembrane region" description="Helical" evidence="6">
    <location>
        <begin position="287"/>
        <end position="307"/>
    </location>
</feature>
<gene>
    <name evidence="7" type="ORF">EKH79_15490</name>
</gene>
<keyword evidence="2" id="KW-1003">Cell membrane</keyword>
<keyword evidence="4 6" id="KW-1133">Transmembrane helix</keyword>
<comment type="subcellular location">
    <subcellularLocation>
        <location evidence="1">Cell membrane</location>
        <topology evidence="1">Multi-pass membrane protein</topology>
    </subcellularLocation>
</comment>
<keyword evidence="5 6" id="KW-0472">Membrane</keyword>
<dbReference type="InterPro" id="IPR050833">
    <property type="entry name" value="Poly_Biosynth_Transport"/>
</dbReference>
<dbReference type="PANTHER" id="PTHR30250">
    <property type="entry name" value="PST FAMILY PREDICTED COLANIC ACID TRANSPORTER"/>
    <property type="match status" value="1"/>
</dbReference>
<feature type="transmembrane region" description="Helical" evidence="6">
    <location>
        <begin position="78"/>
        <end position="100"/>
    </location>
</feature>
<evidence type="ECO:0000256" key="6">
    <source>
        <dbReference type="SAM" id="Phobius"/>
    </source>
</evidence>
<evidence type="ECO:0000256" key="5">
    <source>
        <dbReference type="ARBA" id="ARBA00023136"/>
    </source>
</evidence>